<keyword evidence="2" id="KW-1185">Reference proteome</keyword>
<dbReference type="EMBL" id="CM008263">
    <property type="protein sequence ID" value="TQF64867.1"/>
    <property type="molecule type" value="Genomic_DNA"/>
</dbReference>
<evidence type="ECO:0000313" key="1">
    <source>
        <dbReference type="EMBL" id="TQF64867.1"/>
    </source>
</evidence>
<reference evidence="1 2" key="1">
    <citation type="journal article" date="2017" name="bioRxiv">
        <title>The Genomic Landscape Of Tree Rot In Phellinus noxius And Its Hymenochaetales Members.</title>
        <authorList>
            <person name="Chung C.-L."/>
            <person name="Lee J.T."/>
            <person name="Akiba M."/>
            <person name="Lee H.-H."/>
            <person name="Kuo T.-H."/>
            <person name="Liu D."/>
            <person name="Ke H.-M."/>
            <person name="Yokoi T."/>
            <person name="Roa M.B."/>
            <person name="Lu M.J."/>
            <person name="Chang Y.-Y."/>
            <person name="Ann P.-J."/>
            <person name="Tsai J.-N."/>
            <person name="Chen C.-Y."/>
            <person name="Tzean S.-S."/>
            <person name="Ota Y."/>
            <person name="Hattori T."/>
            <person name="Sahashi N."/>
            <person name="Liou R.-F."/>
            <person name="Kikuchi T."/>
            <person name="Tsai I.J."/>
        </authorList>
    </citation>
    <scope>NUCLEOTIDE SEQUENCE [LARGE SCALE GENOMIC DNA]</scope>
    <source>
        <strain evidence="1 2">FFPRI411160</strain>
    </source>
</reference>
<comment type="caution">
    <text evidence="1">The sequence shown here is derived from an EMBL/GenBank/DDBJ whole genome shotgun (WGS) entry which is preliminary data.</text>
</comment>
<name>A0A541AXS8_9AGAM</name>
<protein>
    <submittedName>
        <fullName evidence="1">Uncharacterized protein</fullName>
    </submittedName>
</protein>
<geneLocation type="mitochondrion" evidence="1"/>
<gene>
    <name evidence="1" type="ORF">PNOK_m000136</name>
</gene>
<dbReference type="Proteomes" id="UP000217199">
    <property type="component" value="Mitochondrion MT"/>
</dbReference>
<organism evidence="1 2">
    <name type="scientific">Pyrrhoderma noxium</name>
    <dbReference type="NCBI Taxonomy" id="2282107"/>
    <lineage>
        <taxon>Eukaryota</taxon>
        <taxon>Fungi</taxon>
        <taxon>Dikarya</taxon>
        <taxon>Basidiomycota</taxon>
        <taxon>Agaricomycotina</taxon>
        <taxon>Agaricomycetes</taxon>
        <taxon>Hymenochaetales</taxon>
        <taxon>Hymenochaetaceae</taxon>
        <taxon>Pyrrhoderma</taxon>
    </lineage>
</organism>
<evidence type="ECO:0000313" key="2">
    <source>
        <dbReference type="Proteomes" id="UP000217199"/>
    </source>
</evidence>
<proteinExistence type="predicted"/>
<sequence>MYPREGGKGRRFNLRVLSSGGGTNTNSMYDRMCDLFAKETPEPYGTDWNLNSEGKVTLTKEQVDLLKQALTTFQGDTAKHLNTMLKWHGLPTISEVATDNLDRKPIEIINERRGRS</sequence>
<accession>A0A541AXS8</accession>
<dbReference type="AlphaFoldDB" id="A0A541AXS8"/>
<dbReference type="EMBL" id="NBII01000013">
    <property type="protein sequence ID" value="TQF64867.1"/>
    <property type="molecule type" value="Genomic_DNA"/>
</dbReference>
<keyword evidence="1" id="KW-0496">Mitochondrion</keyword>
<dbReference type="InParanoid" id="A0A541AXS8"/>